<dbReference type="EC" id="5.2.1.8" evidence="2"/>
<accession>A0ABQ1I474</accession>
<dbReference type="InterPro" id="IPR000297">
    <property type="entry name" value="PPIase_PpiC"/>
</dbReference>
<dbReference type="Gene3D" id="3.10.50.40">
    <property type="match status" value="1"/>
</dbReference>
<dbReference type="Pfam" id="PF13616">
    <property type="entry name" value="Rotamase_3"/>
    <property type="match status" value="1"/>
</dbReference>
<name>A0ABQ1I474_9ALTE</name>
<evidence type="ECO:0000256" key="1">
    <source>
        <dbReference type="ARBA" id="ARBA00000971"/>
    </source>
</evidence>
<dbReference type="InterPro" id="IPR052204">
    <property type="entry name" value="PpiC/parvulin_rotamase"/>
</dbReference>
<keyword evidence="3 5" id="KW-0697">Rotamase</keyword>
<evidence type="ECO:0000256" key="5">
    <source>
        <dbReference type="PROSITE-ProRule" id="PRU00278"/>
    </source>
</evidence>
<dbReference type="PROSITE" id="PS50198">
    <property type="entry name" value="PPIC_PPIASE_2"/>
    <property type="match status" value="1"/>
</dbReference>
<keyword evidence="8" id="KW-1185">Reference proteome</keyword>
<dbReference type="SUPFAM" id="SSF54534">
    <property type="entry name" value="FKBP-like"/>
    <property type="match status" value="1"/>
</dbReference>
<dbReference type="PANTHER" id="PTHR43629">
    <property type="entry name" value="PEPTIDYL-PROLYL CIS-TRANS ISOMERASE"/>
    <property type="match status" value="1"/>
</dbReference>
<keyword evidence="4 5" id="KW-0413">Isomerase</keyword>
<comment type="catalytic activity">
    <reaction evidence="1">
        <text>[protein]-peptidylproline (omega=180) = [protein]-peptidylproline (omega=0)</text>
        <dbReference type="Rhea" id="RHEA:16237"/>
        <dbReference type="Rhea" id="RHEA-COMP:10747"/>
        <dbReference type="Rhea" id="RHEA-COMP:10748"/>
        <dbReference type="ChEBI" id="CHEBI:83833"/>
        <dbReference type="ChEBI" id="CHEBI:83834"/>
        <dbReference type="EC" id="5.2.1.8"/>
    </reaction>
</comment>
<dbReference type="GO" id="GO:0016853">
    <property type="term" value="F:isomerase activity"/>
    <property type="evidence" value="ECO:0007669"/>
    <property type="project" value="UniProtKB-KW"/>
</dbReference>
<dbReference type="InterPro" id="IPR046357">
    <property type="entry name" value="PPIase_dom_sf"/>
</dbReference>
<evidence type="ECO:0000313" key="7">
    <source>
        <dbReference type="EMBL" id="GGB14995.1"/>
    </source>
</evidence>
<sequence>MAKASARAQHIIVNSEKKALEVLEKLNKGSTFEAMAARYSSCPSAKKGGDLGSFEKGEMVKSFDKAVFSGPLNQVLGPVKTQFGYHLIKVSERWD</sequence>
<dbReference type="RefSeq" id="WP_055733432.1">
    <property type="nucleotide sequence ID" value="NZ_BMDY01000020.1"/>
</dbReference>
<feature type="domain" description="PpiC" evidence="6">
    <location>
        <begin position="3"/>
        <end position="92"/>
    </location>
</feature>
<comment type="caution">
    <text evidence="7">The sequence shown here is derived from an EMBL/GenBank/DDBJ whole genome shotgun (WGS) entry which is preliminary data.</text>
</comment>
<dbReference type="EMBL" id="BMDY01000020">
    <property type="protein sequence ID" value="GGB14995.1"/>
    <property type="molecule type" value="Genomic_DNA"/>
</dbReference>
<protein>
    <recommendedName>
        <fullName evidence="2">peptidylprolyl isomerase</fullName>
        <ecNumber evidence="2">5.2.1.8</ecNumber>
    </recommendedName>
</protein>
<proteinExistence type="predicted"/>
<evidence type="ECO:0000259" key="6">
    <source>
        <dbReference type="PROSITE" id="PS50198"/>
    </source>
</evidence>
<evidence type="ECO:0000256" key="4">
    <source>
        <dbReference type="ARBA" id="ARBA00023235"/>
    </source>
</evidence>
<evidence type="ECO:0000256" key="3">
    <source>
        <dbReference type="ARBA" id="ARBA00023110"/>
    </source>
</evidence>
<organism evidence="7 8">
    <name type="scientific">Agarivorans gilvus</name>
    <dbReference type="NCBI Taxonomy" id="680279"/>
    <lineage>
        <taxon>Bacteria</taxon>
        <taxon>Pseudomonadati</taxon>
        <taxon>Pseudomonadota</taxon>
        <taxon>Gammaproteobacteria</taxon>
        <taxon>Alteromonadales</taxon>
        <taxon>Alteromonadaceae</taxon>
        <taxon>Agarivorans</taxon>
    </lineage>
</organism>
<gene>
    <name evidence="7" type="primary">ppiC</name>
    <name evidence="7" type="ORF">GCM10007414_30570</name>
</gene>
<evidence type="ECO:0000313" key="8">
    <source>
        <dbReference type="Proteomes" id="UP000651977"/>
    </source>
</evidence>
<evidence type="ECO:0000256" key="2">
    <source>
        <dbReference type="ARBA" id="ARBA00013194"/>
    </source>
</evidence>
<reference evidence="8" key="1">
    <citation type="journal article" date="2019" name="Int. J. Syst. Evol. Microbiol.">
        <title>The Global Catalogue of Microorganisms (GCM) 10K type strain sequencing project: providing services to taxonomists for standard genome sequencing and annotation.</title>
        <authorList>
            <consortium name="The Broad Institute Genomics Platform"/>
            <consortium name="The Broad Institute Genome Sequencing Center for Infectious Disease"/>
            <person name="Wu L."/>
            <person name="Ma J."/>
        </authorList>
    </citation>
    <scope>NUCLEOTIDE SEQUENCE [LARGE SCALE GENOMIC DNA]</scope>
    <source>
        <strain evidence="8">CGMCC 1.10131</strain>
    </source>
</reference>
<dbReference type="PANTHER" id="PTHR43629:SF3">
    <property type="entry name" value="PEPTIDYL-PROLYL CIS-TRANS ISOMERASE C"/>
    <property type="match status" value="1"/>
</dbReference>
<dbReference type="Proteomes" id="UP000651977">
    <property type="component" value="Unassembled WGS sequence"/>
</dbReference>